<dbReference type="GO" id="GO:0003723">
    <property type="term" value="F:RNA binding"/>
    <property type="evidence" value="ECO:0007669"/>
    <property type="project" value="UniProtKB-KW"/>
</dbReference>
<evidence type="ECO:0000256" key="3">
    <source>
        <dbReference type="ARBA" id="ARBA00023242"/>
    </source>
</evidence>
<dbReference type="EMBL" id="BDDD01000065">
    <property type="protein sequence ID" value="GAV58296.1"/>
    <property type="molecule type" value="Genomic_DNA"/>
</dbReference>
<dbReference type="InParanoid" id="A0A1Q3ARB6"/>
<dbReference type="AlphaFoldDB" id="A0A1Q3ARB6"/>
<dbReference type="GO" id="GO:0000398">
    <property type="term" value="P:mRNA splicing, via spliceosome"/>
    <property type="evidence" value="ECO:0007669"/>
    <property type="project" value="TreeGrafter"/>
</dbReference>
<keyword evidence="2" id="KW-0694">RNA-binding</keyword>
<evidence type="ECO:0000313" key="5">
    <source>
        <dbReference type="EMBL" id="GAV58296.1"/>
    </source>
</evidence>
<keyword evidence="3" id="KW-0539">Nucleus</keyword>
<organism evidence="5 6">
    <name type="scientific">Cephalotus follicularis</name>
    <name type="common">Albany pitcher plant</name>
    <dbReference type="NCBI Taxonomy" id="3775"/>
    <lineage>
        <taxon>Eukaryota</taxon>
        <taxon>Viridiplantae</taxon>
        <taxon>Streptophyta</taxon>
        <taxon>Embryophyta</taxon>
        <taxon>Tracheophyta</taxon>
        <taxon>Spermatophyta</taxon>
        <taxon>Magnoliopsida</taxon>
        <taxon>eudicotyledons</taxon>
        <taxon>Gunneridae</taxon>
        <taxon>Pentapetalae</taxon>
        <taxon>rosids</taxon>
        <taxon>fabids</taxon>
        <taxon>Oxalidales</taxon>
        <taxon>Cephalotaceae</taxon>
        <taxon>Cephalotus</taxon>
    </lineage>
</organism>
<dbReference type="PROSITE" id="PS50174">
    <property type="entry name" value="G_PATCH"/>
    <property type="match status" value="1"/>
</dbReference>
<evidence type="ECO:0000259" key="4">
    <source>
        <dbReference type="PROSITE" id="PS50174"/>
    </source>
</evidence>
<dbReference type="Pfam" id="PF17780">
    <property type="entry name" value="OCRE"/>
    <property type="match status" value="1"/>
</dbReference>
<feature type="domain" description="G-patch" evidence="4">
    <location>
        <begin position="410"/>
        <end position="456"/>
    </location>
</feature>
<dbReference type="PANTHER" id="PTHR13948">
    <property type="entry name" value="RNA-BINDING PROTEIN"/>
    <property type="match status" value="1"/>
</dbReference>
<keyword evidence="6" id="KW-1185">Reference proteome</keyword>
<dbReference type="Proteomes" id="UP000187406">
    <property type="component" value="Unassembled WGS sequence"/>
</dbReference>
<comment type="subcellular location">
    <subcellularLocation>
        <location evidence="1">Nucleus</location>
    </subcellularLocation>
</comment>
<dbReference type="GO" id="GO:0005634">
    <property type="term" value="C:nucleus"/>
    <property type="evidence" value="ECO:0007669"/>
    <property type="project" value="UniProtKB-SubCell"/>
</dbReference>
<dbReference type="InterPro" id="IPR000467">
    <property type="entry name" value="G_patch_dom"/>
</dbReference>
<evidence type="ECO:0000256" key="1">
    <source>
        <dbReference type="ARBA" id="ARBA00004123"/>
    </source>
</evidence>
<dbReference type="Pfam" id="PF01585">
    <property type="entry name" value="G-patch"/>
    <property type="match status" value="1"/>
</dbReference>
<proteinExistence type="predicted"/>
<evidence type="ECO:0000313" key="6">
    <source>
        <dbReference type="Proteomes" id="UP000187406"/>
    </source>
</evidence>
<evidence type="ECO:0000256" key="2">
    <source>
        <dbReference type="ARBA" id="ARBA00022884"/>
    </source>
</evidence>
<dbReference type="CDD" id="cd16074">
    <property type="entry name" value="OCRE"/>
    <property type="match status" value="1"/>
</dbReference>
<name>A0A1Q3ARB6_CEPFO</name>
<gene>
    <name evidence="5" type="ORF">CFOL_v3_01830</name>
</gene>
<dbReference type="PANTHER" id="PTHR13948:SF38">
    <property type="entry name" value="D111_G-PATCH DOMAIN-CONTAINING PROTEIN"/>
    <property type="match status" value="1"/>
</dbReference>
<sequence length="461" mass="51163">MAGNTEANSEESQFLWDQSTQLYFHSSSGFYHDPNAGWYYSSRDGLYYNFEDGNYVLLPLETPKANQCKIDPVQDDPCTSSFQTDETEVHQCIEAVPIEFKSGQAKHRINQAPENSLPPSKWLEDTLIELYLSGYNQAGHAKTDDRDQLTLSANEISDSREPEEGEWIPEGLHGLIDSSEFLLDEGTKLDEENWQAQYGQVIQFGEASLPEFPVVDLWEWEMIIGSRKDENVQVARLVGRLVKRSAKLHPSMPSGGTLLKTAPICEVYLDLVRVTTGQVYKLRSPSSRYLASLPTYNSSNPTKDWGFPELSIDKHNILFKSALNNKPMIAYGGSDCKDSYVLVDQLSASEKWQSCAYRDRAAERRKLHGGFGAGPGQKESVIDNSSGQSFPVSPCTDEAACEALNISFGSGSYARRILEGMGWKEGEALGSSTKGLVEPIQVAGNIGNAGLGWPQGRRQHH</sequence>
<dbReference type="STRING" id="3775.A0A1Q3ARB6"/>
<reference evidence="6" key="1">
    <citation type="submission" date="2016-04" db="EMBL/GenBank/DDBJ databases">
        <title>Cephalotus genome sequencing.</title>
        <authorList>
            <person name="Fukushima K."/>
            <person name="Hasebe M."/>
            <person name="Fang X."/>
        </authorList>
    </citation>
    <scope>NUCLEOTIDE SEQUENCE [LARGE SCALE GENOMIC DNA]</scope>
    <source>
        <strain evidence="6">cv. St1</strain>
    </source>
</reference>
<comment type="caution">
    <text evidence="5">The sequence shown here is derived from an EMBL/GenBank/DDBJ whole genome shotgun (WGS) entry which is preliminary data.</text>
</comment>
<dbReference type="InterPro" id="IPR041591">
    <property type="entry name" value="OCRE"/>
</dbReference>
<accession>A0A1Q3ARB6</accession>
<protein>
    <submittedName>
        <fullName evidence="5">G-patch domain-containing protein</fullName>
    </submittedName>
</protein>
<dbReference type="SMART" id="SM00443">
    <property type="entry name" value="G_patch"/>
    <property type="match status" value="1"/>
</dbReference>
<dbReference type="OrthoDB" id="4822at2759"/>